<evidence type="ECO:0000256" key="3">
    <source>
        <dbReference type="ARBA" id="ARBA00022833"/>
    </source>
</evidence>
<evidence type="ECO:0000313" key="11">
    <source>
        <dbReference type="RefSeq" id="XP_049305989.1"/>
    </source>
</evidence>
<proteinExistence type="inferred from homology"/>
<dbReference type="GO" id="GO:0070411">
    <property type="term" value="F:I-SMAD binding"/>
    <property type="evidence" value="ECO:0007669"/>
    <property type="project" value="TreeGrafter"/>
</dbReference>
<dbReference type="RefSeq" id="XP_049305994.1">
    <property type="nucleotide sequence ID" value="XM_049450037.1"/>
</dbReference>
<keyword evidence="10" id="KW-1185">Reference proteome</keyword>
<dbReference type="CDD" id="cd10489">
    <property type="entry name" value="MH1_SMAD_6_7"/>
    <property type="match status" value="1"/>
</dbReference>
<keyword evidence="4 7" id="KW-0805">Transcription regulation</keyword>
<gene>
    <name evidence="11 12 13 14 15 16 17 18 19 20 21" type="primary">LOC105229221</name>
</gene>
<evidence type="ECO:0000256" key="2">
    <source>
        <dbReference type="ARBA" id="ARBA00022723"/>
    </source>
</evidence>
<dbReference type="CTD" id="42059"/>
<evidence type="ECO:0000256" key="6">
    <source>
        <dbReference type="ARBA" id="ARBA00023242"/>
    </source>
</evidence>
<evidence type="ECO:0000313" key="12">
    <source>
        <dbReference type="RefSeq" id="XP_049305990.1"/>
    </source>
</evidence>
<accession>A0A8N4QHL4</accession>
<evidence type="ECO:0000313" key="21">
    <source>
        <dbReference type="RefSeq" id="XP_049306000.1"/>
    </source>
</evidence>
<sequence length="519" mass="59560">MLFRKDKELWRYASKNLSRDFDGMNNHPQQPPPHQHQHLLQTDLQYQNLQQYQNSFCHTMITSNTLTSNLEYFGSFTEVSYEQKANDSKSGFTCGNDCDAFTVVTNEEGQVQNQTHLRRSLDYLPRLSHCSLQSNLKNQLNPTISITNVTTAVSNTNTGTFTATVNMLRNCCGVSGLPTDYSSINSISHQNEKPDVGQQAVDGKQLQKSQQIFRKLMKMLNRQQQGELLDSVRCRKEMSASHDSQCILLKRSLIYKEEPHVICCRLFLWPNLRDATELKRLPICTADRHSIYICCNPLHWCRVLETDTAPPPYQEMERSKFEEEDCAKILSNTNFSTKRITDVKDQNSWCQVAYWELNERVGNRCSVHKPFLNIYTDGRGNNNGSQDFCLRDLTADKTTPPREDVECTRQKIGFGLILSQETDGIWLYNRSMAPVFILSPTLNESLSCVYKVPPGDCLKAFDNKRAQSLICSSQFPGAELGPVNTRSICISFVKGWGKHYKRQNIMKCPCWLEIFFTQR</sequence>
<evidence type="ECO:0000313" key="14">
    <source>
        <dbReference type="RefSeq" id="XP_049305992.1"/>
    </source>
</evidence>
<dbReference type="PANTHER" id="PTHR13703">
    <property type="entry name" value="SMAD"/>
    <property type="match status" value="1"/>
</dbReference>
<dbReference type="InterPro" id="IPR013790">
    <property type="entry name" value="Dwarfin"/>
</dbReference>
<dbReference type="PANTHER" id="PTHR13703:SF54">
    <property type="entry name" value="MOTHERS AGAINST DECAPENTAPLEGIC HOMOLOG"/>
    <property type="match status" value="1"/>
</dbReference>
<dbReference type="GO" id="GO:0005737">
    <property type="term" value="C:cytoplasm"/>
    <property type="evidence" value="ECO:0007669"/>
    <property type="project" value="UniProtKB-SubCell"/>
</dbReference>
<evidence type="ECO:0000259" key="9">
    <source>
        <dbReference type="PROSITE" id="PS51076"/>
    </source>
</evidence>
<dbReference type="SUPFAM" id="SSF56366">
    <property type="entry name" value="SMAD MH1 domain"/>
    <property type="match status" value="1"/>
</dbReference>
<dbReference type="InterPro" id="IPR013019">
    <property type="entry name" value="MAD_homology_MH1"/>
</dbReference>
<dbReference type="InterPro" id="IPR036578">
    <property type="entry name" value="SMAD_MH1_sf"/>
</dbReference>
<dbReference type="GO" id="GO:0046872">
    <property type="term" value="F:metal ion binding"/>
    <property type="evidence" value="ECO:0007669"/>
    <property type="project" value="UniProtKB-KW"/>
</dbReference>
<dbReference type="Proteomes" id="UP001652620">
    <property type="component" value="Chromosome 2"/>
</dbReference>
<dbReference type="GO" id="GO:0071144">
    <property type="term" value="C:heteromeric SMAD protein complex"/>
    <property type="evidence" value="ECO:0007669"/>
    <property type="project" value="TreeGrafter"/>
</dbReference>
<dbReference type="Gene3D" id="2.60.200.10">
    <property type="match status" value="1"/>
</dbReference>
<dbReference type="RefSeq" id="XP_049305991.1">
    <property type="nucleotide sequence ID" value="XM_049450034.1"/>
</dbReference>
<keyword evidence="2" id="KW-0479">Metal-binding</keyword>
<keyword evidence="6 7" id="KW-0539">Nucleus</keyword>
<dbReference type="SUPFAM" id="SSF49879">
    <property type="entry name" value="SMAD/FHA domain"/>
    <property type="match status" value="1"/>
</dbReference>
<dbReference type="GeneID" id="105229221"/>
<dbReference type="GO" id="GO:0060395">
    <property type="term" value="P:SMAD protein signal transduction"/>
    <property type="evidence" value="ECO:0007669"/>
    <property type="project" value="TreeGrafter"/>
</dbReference>
<dbReference type="RefSeq" id="XP_049305997.1">
    <property type="nucleotide sequence ID" value="XM_049450040.1"/>
</dbReference>
<dbReference type="InterPro" id="IPR017855">
    <property type="entry name" value="SMAD-like_dom_sf"/>
</dbReference>
<dbReference type="GO" id="GO:0009653">
    <property type="term" value="P:anatomical structure morphogenesis"/>
    <property type="evidence" value="ECO:0007669"/>
    <property type="project" value="TreeGrafter"/>
</dbReference>
<dbReference type="SMR" id="A0A8N4QHL4"/>
<dbReference type="RefSeq" id="XP_049305992.1">
    <property type="nucleotide sequence ID" value="XM_049450035.1"/>
</dbReference>
<comment type="similarity">
    <text evidence="1 7">Belongs to the dwarfin/SMAD family.</text>
</comment>
<evidence type="ECO:0000313" key="17">
    <source>
        <dbReference type="RefSeq" id="XP_049305995.1"/>
    </source>
</evidence>
<dbReference type="RefSeq" id="XP_049306000.1">
    <property type="nucleotide sequence ID" value="XM_049450043.1"/>
</dbReference>
<feature type="domain" description="MH1" evidence="8">
    <location>
        <begin position="195"/>
        <end position="309"/>
    </location>
</feature>
<dbReference type="GO" id="GO:0050793">
    <property type="term" value="P:regulation of developmental process"/>
    <property type="evidence" value="ECO:0007669"/>
    <property type="project" value="UniProtKB-ARBA"/>
</dbReference>
<dbReference type="Pfam" id="PF03165">
    <property type="entry name" value="MH1"/>
    <property type="match status" value="1"/>
</dbReference>
<keyword evidence="5 7" id="KW-0804">Transcription</keyword>
<dbReference type="PROSITE" id="PS51075">
    <property type="entry name" value="MH1"/>
    <property type="match status" value="1"/>
</dbReference>
<reference evidence="10 11" key="1">
    <citation type="submission" date="2025-05" db="UniProtKB">
        <authorList>
            <consortium name="RefSeq"/>
        </authorList>
    </citation>
    <scope>NUCLEOTIDE SEQUENCE [LARGE SCALE GENOMIC DNA]</scope>
    <source>
        <tissue evidence="11 12">Adult</tissue>
    </source>
</reference>
<evidence type="ECO:0000313" key="15">
    <source>
        <dbReference type="RefSeq" id="XP_049305993.1"/>
    </source>
</evidence>
<dbReference type="RefSeq" id="XP_049305990.1">
    <property type="nucleotide sequence ID" value="XM_049450033.1"/>
</dbReference>
<dbReference type="InterPro" id="IPR001132">
    <property type="entry name" value="SMAD_dom_Dwarfin-type"/>
</dbReference>
<dbReference type="SMART" id="SM00523">
    <property type="entry name" value="DWA"/>
    <property type="match status" value="1"/>
</dbReference>
<dbReference type="GO" id="GO:0030154">
    <property type="term" value="P:cell differentiation"/>
    <property type="evidence" value="ECO:0007669"/>
    <property type="project" value="TreeGrafter"/>
</dbReference>
<dbReference type="InterPro" id="IPR003619">
    <property type="entry name" value="MAD_homology1_Dwarfin-type"/>
</dbReference>
<evidence type="ECO:0000313" key="10">
    <source>
        <dbReference type="Proteomes" id="UP001652620"/>
    </source>
</evidence>
<evidence type="ECO:0000313" key="16">
    <source>
        <dbReference type="RefSeq" id="XP_049305994.1"/>
    </source>
</evidence>
<evidence type="ECO:0000313" key="18">
    <source>
        <dbReference type="RefSeq" id="XP_049305996.1"/>
    </source>
</evidence>
<dbReference type="InterPro" id="IPR008984">
    <property type="entry name" value="SMAD_FHA_dom_sf"/>
</dbReference>
<dbReference type="Pfam" id="PF03166">
    <property type="entry name" value="MH2"/>
    <property type="match status" value="1"/>
</dbReference>
<dbReference type="RefSeq" id="XP_049305989.1">
    <property type="nucleotide sequence ID" value="XM_049450032.1"/>
</dbReference>
<dbReference type="RefSeq" id="XP_049305998.1">
    <property type="nucleotide sequence ID" value="XM_049450041.1"/>
</dbReference>
<evidence type="ECO:0000313" key="19">
    <source>
        <dbReference type="RefSeq" id="XP_049305997.1"/>
    </source>
</evidence>
<evidence type="ECO:0000256" key="5">
    <source>
        <dbReference type="ARBA" id="ARBA00023163"/>
    </source>
</evidence>
<keyword evidence="3" id="KW-0862">Zinc</keyword>
<dbReference type="RefSeq" id="XP_049305993.1">
    <property type="nucleotide sequence ID" value="XM_049450036.1"/>
</dbReference>
<evidence type="ECO:0000313" key="20">
    <source>
        <dbReference type="RefSeq" id="XP_049305998.1"/>
    </source>
</evidence>
<evidence type="ECO:0000256" key="7">
    <source>
        <dbReference type="RuleBase" id="RU361195"/>
    </source>
</evidence>
<dbReference type="AlphaFoldDB" id="A0A8N4QHL4"/>
<dbReference type="SMART" id="SM00524">
    <property type="entry name" value="DWB"/>
    <property type="match status" value="1"/>
</dbReference>
<organism evidence="10 20">
    <name type="scientific">Bactrocera dorsalis</name>
    <name type="common">Oriental fruit fly</name>
    <name type="synonym">Dacus dorsalis</name>
    <dbReference type="NCBI Taxonomy" id="27457"/>
    <lineage>
        <taxon>Eukaryota</taxon>
        <taxon>Metazoa</taxon>
        <taxon>Ecdysozoa</taxon>
        <taxon>Arthropoda</taxon>
        <taxon>Hexapoda</taxon>
        <taxon>Insecta</taxon>
        <taxon>Pterygota</taxon>
        <taxon>Neoptera</taxon>
        <taxon>Endopterygota</taxon>
        <taxon>Diptera</taxon>
        <taxon>Brachycera</taxon>
        <taxon>Muscomorpha</taxon>
        <taxon>Tephritoidea</taxon>
        <taxon>Tephritidae</taxon>
        <taxon>Bactrocera</taxon>
        <taxon>Bactrocera</taxon>
    </lineage>
</organism>
<evidence type="ECO:0000259" key="8">
    <source>
        <dbReference type="PROSITE" id="PS51075"/>
    </source>
</evidence>
<dbReference type="GO" id="GO:0006357">
    <property type="term" value="P:regulation of transcription by RNA polymerase II"/>
    <property type="evidence" value="ECO:0007669"/>
    <property type="project" value="TreeGrafter"/>
</dbReference>
<dbReference type="PROSITE" id="PS51076">
    <property type="entry name" value="MH2"/>
    <property type="match status" value="1"/>
</dbReference>
<protein>
    <recommendedName>
        <fullName evidence="7">Mothers against decapentaplegic homolog</fullName>
        <shortName evidence="7">MAD homolog</shortName>
        <shortName evidence="7">Mothers against DPP homolog</shortName>
    </recommendedName>
    <alternativeName>
        <fullName evidence="7">SMAD family member</fullName>
    </alternativeName>
</protein>
<dbReference type="RefSeq" id="XP_049305995.1">
    <property type="nucleotide sequence ID" value="XM_049450038.1"/>
</dbReference>
<dbReference type="GO" id="GO:0009791">
    <property type="term" value="P:post-embryonic development"/>
    <property type="evidence" value="ECO:0007669"/>
    <property type="project" value="UniProtKB-ARBA"/>
</dbReference>
<dbReference type="GO" id="GO:0051239">
    <property type="term" value="P:regulation of multicellular organismal process"/>
    <property type="evidence" value="ECO:0007669"/>
    <property type="project" value="UniProtKB-ARBA"/>
</dbReference>
<comment type="subcellular location">
    <subcellularLocation>
        <location evidence="7">Cytoplasm</location>
    </subcellularLocation>
    <subcellularLocation>
        <location evidence="7">Nucleus</location>
    </subcellularLocation>
</comment>
<dbReference type="RefSeq" id="XP_049305996.1">
    <property type="nucleotide sequence ID" value="XM_049450039.1"/>
</dbReference>
<name>A0A8N4QHL4_BACDO</name>
<dbReference type="GO" id="GO:0140416">
    <property type="term" value="F:transcription regulator inhibitor activity"/>
    <property type="evidence" value="ECO:0007669"/>
    <property type="project" value="TreeGrafter"/>
</dbReference>
<dbReference type="Gene3D" id="3.90.520.10">
    <property type="entry name" value="SMAD MH1 domain"/>
    <property type="match status" value="1"/>
</dbReference>
<evidence type="ECO:0000313" key="13">
    <source>
        <dbReference type="RefSeq" id="XP_049305991.1"/>
    </source>
</evidence>
<evidence type="ECO:0000256" key="4">
    <source>
        <dbReference type="ARBA" id="ARBA00023015"/>
    </source>
</evidence>
<dbReference type="KEGG" id="bdr:105229221"/>
<keyword evidence="7" id="KW-0963">Cytoplasm</keyword>
<feature type="domain" description="MH2" evidence="9">
    <location>
        <begin position="349"/>
        <end position="519"/>
    </location>
</feature>
<evidence type="ECO:0000256" key="1">
    <source>
        <dbReference type="ARBA" id="ARBA00005545"/>
    </source>
</evidence>